<protein>
    <submittedName>
        <fullName evidence="1">Uncharacterized protein</fullName>
    </submittedName>
</protein>
<evidence type="ECO:0000313" key="2">
    <source>
        <dbReference type="Proteomes" id="UP000250245"/>
    </source>
</evidence>
<dbReference type="AlphaFoldDB" id="A0A2X3DS24"/>
<evidence type="ECO:0000313" key="1">
    <source>
        <dbReference type="EMBL" id="SQC02289.1"/>
    </source>
</evidence>
<dbReference type="EMBL" id="UASJ01000014">
    <property type="protein sequence ID" value="SQC02289.1"/>
    <property type="molecule type" value="Genomic_DNA"/>
</dbReference>
<organism evidence="1 2">
    <name type="scientific">Mobiluncus curtisii</name>
    <dbReference type="NCBI Taxonomy" id="2051"/>
    <lineage>
        <taxon>Bacteria</taxon>
        <taxon>Bacillati</taxon>
        <taxon>Actinomycetota</taxon>
        <taxon>Actinomycetes</taxon>
        <taxon>Actinomycetales</taxon>
        <taxon>Actinomycetaceae</taxon>
        <taxon>Mobiluncus</taxon>
    </lineage>
</organism>
<dbReference type="Proteomes" id="UP000250245">
    <property type="component" value="Unassembled WGS sequence"/>
</dbReference>
<proteinExistence type="predicted"/>
<gene>
    <name evidence="1" type="ORF">NCTC11820_02177</name>
</gene>
<dbReference type="RefSeq" id="WP_252893396.1">
    <property type="nucleotide sequence ID" value="NZ_UASJ01000014.1"/>
</dbReference>
<sequence length="85" mass="9426">MLQETLQTPGPAKVLNRDQAEALFAAYNGTPVRRKELLGDVVIFAAGTGQTLDSRFFKEQVFQMKGLHGGLSESEMRVPLLRYVS</sequence>
<accession>A0A2X3DS24</accession>
<reference evidence="1 2" key="1">
    <citation type="submission" date="2018-06" db="EMBL/GenBank/DDBJ databases">
        <authorList>
            <consortium name="Pathogen Informatics"/>
            <person name="Doyle S."/>
        </authorList>
    </citation>
    <scope>NUCLEOTIDE SEQUENCE [LARGE SCALE GENOMIC DNA]</scope>
    <source>
        <strain evidence="1 2">NCTC11820</strain>
    </source>
</reference>
<name>A0A2X3DS24_9ACTO</name>